<dbReference type="Proteomes" id="UP000799324">
    <property type="component" value="Unassembled WGS sequence"/>
</dbReference>
<evidence type="ECO:0000256" key="1">
    <source>
        <dbReference type="SAM" id="MobiDB-lite"/>
    </source>
</evidence>
<feature type="compositionally biased region" description="Basic residues" evidence="1">
    <location>
        <begin position="84"/>
        <end position="93"/>
    </location>
</feature>
<proteinExistence type="predicted"/>
<evidence type="ECO:0000313" key="3">
    <source>
        <dbReference type="Proteomes" id="UP000799324"/>
    </source>
</evidence>
<feature type="compositionally biased region" description="Pro residues" evidence="1">
    <location>
        <begin position="72"/>
        <end position="82"/>
    </location>
</feature>
<feature type="region of interest" description="Disordered" evidence="1">
    <location>
        <begin position="1"/>
        <end position="93"/>
    </location>
</feature>
<dbReference type="EMBL" id="MU004326">
    <property type="protein sequence ID" value="KAF2657328.1"/>
    <property type="molecule type" value="Genomic_DNA"/>
</dbReference>
<reference evidence="2" key="1">
    <citation type="journal article" date="2020" name="Stud. Mycol.">
        <title>101 Dothideomycetes genomes: a test case for predicting lifestyles and emergence of pathogens.</title>
        <authorList>
            <person name="Haridas S."/>
            <person name="Albert R."/>
            <person name="Binder M."/>
            <person name="Bloem J."/>
            <person name="Labutti K."/>
            <person name="Salamov A."/>
            <person name="Andreopoulos B."/>
            <person name="Baker S."/>
            <person name="Barry K."/>
            <person name="Bills G."/>
            <person name="Bluhm B."/>
            <person name="Cannon C."/>
            <person name="Castanera R."/>
            <person name="Culley D."/>
            <person name="Daum C."/>
            <person name="Ezra D."/>
            <person name="Gonzalez J."/>
            <person name="Henrissat B."/>
            <person name="Kuo A."/>
            <person name="Liang C."/>
            <person name="Lipzen A."/>
            <person name="Lutzoni F."/>
            <person name="Magnuson J."/>
            <person name="Mondo S."/>
            <person name="Nolan M."/>
            <person name="Ohm R."/>
            <person name="Pangilinan J."/>
            <person name="Park H.-J."/>
            <person name="Ramirez L."/>
            <person name="Alfaro M."/>
            <person name="Sun H."/>
            <person name="Tritt A."/>
            <person name="Yoshinaga Y."/>
            <person name="Zwiers L.-H."/>
            <person name="Turgeon B."/>
            <person name="Goodwin S."/>
            <person name="Spatafora J."/>
            <person name="Crous P."/>
            <person name="Grigoriev I."/>
        </authorList>
    </citation>
    <scope>NUCLEOTIDE SEQUENCE</scope>
    <source>
        <strain evidence="2">CBS 122681</strain>
    </source>
</reference>
<gene>
    <name evidence="2" type="ORF">K491DRAFT_329739</name>
</gene>
<dbReference type="AlphaFoldDB" id="A0A6A6TEA0"/>
<name>A0A6A6TEA0_9PLEO</name>
<evidence type="ECO:0000313" key="2">
    <source>
        <dbReference type="EMBL" id="KAF2657328.1"/>
    </source>
</evidence>
<organism evidence="2 3">
    <name type="scientific">Lophiostoma macrostomum CBS 122681</name>
    <dbReference type="NCBI Taxonomy" id="1314788"/>
    <lineage>
        <taxon>Eukaryota</taxon>
        <taxon>Fungi</taxon>
        <taxon>Dikarya</taxon>
        <taxon>Ascomycota</taxon>
        <taxon>Pezizomycotina</taxon>
        <taxon>Dothideomycetes</taxon>
        <taxon>Pleosporomycetidae</taxon>
        <taxon>Pleosporales</taxon>
        <taxon>Lophiostomataceae</taxon>
        <taxon>Lophiostoma</taxon>
    </lineage>
</organism>
<accession>A0A6A6TEA0</accession>
<feature type="compositionally biased region" description="Basic and acidic residues" evidence="1">
    <location>
        <begin position="12"/>
        <end position="21"/>
    </location>
</feature>
<sequence>MEVGRCGCGSNERIDGMDRAKSSRSLRCGSSRQKERTPSRLRCFRSFQKERQKRRRTFVPPHIPGTKKKRPPLIPRLAPPQHPLTHHRKRSKNTTRALPLFHLAFSFTGTFSIPQSLAQSLARPNLGNIASHEAHPANSQSA</sequence>
<protein>
    <submittedName>
        <fullName evidence="2">Uncharacterized protein</fullName>
    </submittedName>
</protein>
<keyword evidence="3" id="KW-1185">Reference proteome</keyword>